<dbReference type="GO" id="GO:0000981">
    <property type="term" value="F:DNA-binding transcription factor activity, RNA polymerase II-specific"/>
    <property type="evidence" value="ECO:0007669"/>
    <property type="project" value="TreeGrafter"/>
</dbReference>
<feature type="DNA-binding region" description="Fork-head" evidence="3">
    <location>
        <begin position="53"/>
        <end position="147"/>
    </location>
</feature>
<dbReference type="EMBL" id="JARKIF010000006">
    <property type="protein sequence ID" value="KAJ7636766.1"/>
    <property type="molecule type" value="Genomic_DNA"/>
</dbReference>
<keyword evidence="2 3" id="KW-0539">Nucleus</keyword>
<comment type="caution">
    <text evidence="6">The sequence shown here is derived from an EMBL/GenBank/DDBJ whole genome shotgun (WGS) entry which is preliminary data.</text>
</comment>
<dbReference type="PANTHER" id="PTHR11829:SF343">
    <property type="entry name" value="FORK-HEAD DOMAIN-CONTAINING PROTEIN"/>
    <property type="match status" value="1"/>
</dbReference>
<dbReference type="InterPro" id="IPR036390">
    <property type="entry name" value="WH_DNA-bd_sf"/>
</dbReference>
<proteinExistence type="predicted"/>
<dbReference type="GO" id="GO:0000978">
    <property type="term" value="F:RNA polymerase II cis-regulatory region sequence-specific DNA binding"/>
    <property type="evidence" value="ECO:0007669"/>
    <property type="project" value="TreeGrafter"/>
</dbReference>
<dbReference type="SMART" id="SM00339">
    <property type="entry name" value="FH"/>
    <property type="match status" value="1"/>
</dbReference>
<dbReference type="InterPro" id="IPR036388">
    <property type="entry name" value="WH-like_DNA-bd_sf"/>
</dbReference>
<feature type="region of interest" description="Disordered" evidence="4">
    <location>
        <begin position="267"/>
        <end position="324"/>
    </location>
</feature>
<dbReference type="PANTHER" id="PTHR11829">
    <property type="entry name" value="FORKHEAD BOX PROTEIN"/>
    <property type="match status" value="1"/>
</dbReference>
<dbReference type="Proteomes" id="UP001221142">
    <property type="component" value="Unassembled WGS sequence"/>
</dbReference>
<name>A0AAD7FTM1_9AGAR</name>
<dbReference type="InterPro" id="IPR001766">
    <property type="entry name" value="Fork_head_dom"/>
</dbReference>
<reference evidence="6" key="1">
    <citation type="submission" date="2023-03" db="EMBL/GenBank/DDBJ databases">
        <title>Massive genome expansion in bonnet fungi (Mycena s.s.) driven by repeated elements and novel gene families across ecological guilds.</title>
        <authorList>
            <consortium name="Lawrence Berkeley National Laboratory"/>
            <person name="Harder C.B."/>
            <person name="Miyauchi S."/>
            <person name="Viragh M."/>
            <person name="Kuo A."/>
            <person name="Thoen E."/>
            <person name="Andreopoulos B."/>
            <person name="Lu D."/>
            <person name="Skrede I."/>
            <person name="Drula E."/>
            <person name="Henrissat B."/>
            <person name="Morin E."/>
            <person name="Kohler A."/>
            <person name="Barry K."/>
            <person name="LaButti K."/>
            <person name="Morin E."/>
            <person name="Salamov A."/>
            <person name="Lipzen A."/>
            <person name="Mereny Z."/>
            <person name="Hegedus B."/>
            <person name="Baldrian P."/>
            <person name="Stursova M."/>
            <person name="Weitz H."/>
            <person name="Taylor A."/>
            <person name="Grigoriev I.V."/>
            <person name="Nagy L.G."/>
            <person name="Martin F."/>
            <person name="Kauserud H."/>
        </authorList>
    </citation>
    <scope>NUCLEOTIDE SEQUENCE</scope>
    <source>
        <strain evidence="6">9284</strain>
    </source>
</reference>
<protein>
    <recommendedName>
        <fullName evidence="5">Fork-head domain-containing protein</fullName>
    </recommendedName>
</protein>
<accession>A0AAD7FTM1</accession>
<sequence>MPTALPPAAFHSSSSSSVPSTHVNEAAADLRHTLNLGPHDPINLSVIPDTGEKPNIPNSLMVKLAIFGSPNKRLTLQEIYTELIENFSWYRANQHENTWKNSIRHLLSLKYPFEKFARPVTEPGKGSYWILDYTHGADGNKRERKRRPQSRSGRRRRNSTRQPQSDDDDDSDAYTGSEDYSQSGTASPDMRGTGSSSGGGRPSPYLLGRVHSMPMIVGPDTPHPERYLNYGVDPAPHGYRPGALSNFFSQSAPAQLSGYTSTYTPFRGETPDVKPSLEELQTQTQAGYEGRQLRPRPSQNTPYGERALSPTYQAYAKSRRHARG</sequence>
<evidence type="ECO:0000313" key="6">
    <source>
        <dbReference type="EMBL" id="KAJ7636766.1"/>
    </source>
</evidence>
<keyword evidence="1 3" id="KW-0238">DNA-binding</keyword>
<dbReference type="CDD" id="cd00059">
    <property type="entry name" value="FH_FOX"/>
    <property type="match status" value="1"/>
</dbReference>
<evidence type="ECO:0000313" key="7">
    <source>
        <dbReference type="Proteomes" id="UP001221142"/>
    </source>
</evidence>
<dbReference type="GO" id="GO:0030154">
    <property type="term" value="P:cell differentiation"/>
    <property type="evidence" value="ECO:0007669"/>
    <property type="project" value="TreeGrafter"/>
</dbReference>
<keyword evidence="7" id="KW-1185">Reference proteome</keyword>
<gene>
    <name evidence="6" type="ORF">FB45DRAFT_907296</name>
</gene>
<organism evidence="6 7">
    <name type="scientific">Roridomyces roridus</name>
    <dbReference type="NCBI Taxonomy" id="1738132"/>
    <lineage>
        <taxon>Eukaryota</taxon>
        <taxon>Fungi</taxon>
        <taxon>Dikarya</taxon>
        <taxon>Basidiomycota</taxon>
        <taxon>Agaricomycotina</taxon>
        <taxon>Agaricomycetes</taxon>
        <taxon>Agaricomycetidae</taxon>
        <taxon>Agaricales</taxon>
        <taxon>Marasmiineae</taxon>
        <taxon>Mycenaceae</taxon>
        <taxon>Roridomyces</taxon>
    </lineage>
</organism>
<evidence type="ECO:0000256" key="4">
    <source>
        <dbReference type="SAM" id="MobiDB-lite"/>
    </source>
</evidence>
<feature type="region of interest" description="Disordered" evidence="4">
    <location>
        <begin position="138"/>
        <end position="207"/>
    </location>
</feature>
<dbReference type="InterPro" id="IPR050211">
    <property type="entry name" value="FOX_domain-containing"/>
</dbReference>
<feature type="region of interest" description="Disordered" evidence="4">
    <location>
        <begin position="1"/>
        <end position="20"/>
    </location>
</feature>
<evidence type="ECO:0000256" key="3">
    <source>
        <dbReference type="PROSITE-ProRule" id="PRU00089"/>
    </source>
</evidence>
<dbReference type="GO" id="GO:0005634">
    <property type="term" value="C:nucleus"/>
    <property type="evidence" value="ECO:0007669"/>
    <property type="project" value="UniProtKB-SubCell"/>
</dbReference>
<feature type="domain" description="Fork-head" evidence="5">
    <location>
        <begin position="53"/>
        <end position="147"/>
    </location>
</feature>
<dbReference type="Gene3D" id="1.10.10.10">
    <property type="entry name" value="Winged helix-like DNA-binding domain superfamily/Winged helix DNA-binding domain"/>
    <property type="match status" value="1"/>
</dbReference>
<dbReference type="GO" id="GO:0009653">
    <property type="term" value="P:anatomical structure morphogenesis"/>
    <property type="evidence" value="ECO:0007669"/>
    <property type="project" value="TreeGrafter"/>
</dbReference>
<dbReference type="PROSITE" id="PS00658">
    <property type="entry name" value="FORK_HEAD_2"/>
    <property type="match status" value="1"/>
</dbReference>
<comment type="subcellular location">
    <subcellularLocation>
        <location evidence="3">Nucleus</location>
    </subcellularLocation>
</comment>
<feature type="compositionally biased region" description="Basic residues" evidence="4">
    <location>
        <begin position="142"/>
        <end position="159"/>
    </location>
</feature>
<dbReference type="SUPFAM" id="SSF46785">
    <property type="entry name" value="Winged helix' DNA-binding domain"/>
    <property type="match status" value="1"/>
</dbReference>
<dbReference type="PRINTS" id="PR00053">
    <property type="entry name" value="FORKHEAD"/>
</dbReference>
<evidence type="ECO:0000259" key="5">
    <source>
        <dbReference type="PROSITE" id="PS50039"/>
    </source>
</evidence>
<evidence type="ECO:0000256" key="1">
    <source>
        <dbReference type="ARBA" id="ARBA00023125"/>
    </source>
</evidence>
<dbReference type="Pfam" id="PF00250">
    <property type="entry name" value="Forkhead"/>
    <property type="match status" value="1"/>
</dbReference>
<evidence type="ECO:0000256" key="2">
    <source>
        <dbReference type="ARBA" id="ARBA00023242"/>
    </source>
</evidence>
<dbReference type="InterPro" id="IPR030456">
    <property type="entry name" value="TF_fork_head_CS_2"/>
</dbReference>
<dbReference type="PROSITE" id="PS50039">
    <property type="entry name" value="FORK_HEAD_3"/>
    <property type="match status" value="1"/>
</dbReference>
<dbReference type="AlphaFoldDB" id="A0AAD7FTM1"/>